<keyword evidence="1" id="KW-0472">Membrane</keyword>
<evidence type="ECO:0000313" key="2">
    <source>
        <dbReference type="EMBL" id="SVB99757.1"/>
    </source>
</evidence>
<protein>
    <submittedName>
        <fullName evidence="2">Uncharacterized protein</fullName>
    </submittedName>
</protein>
<keyword evidence="1" id="KW-0812">Transmembrane</keyword>
<reference evidence="2" key="1">
    <citation type="submission" date="2018-05" db="EMBL/GenBank/DDBJ databases">
        <authorList>
            <person name="Lanie J.A."/>
            <person name="Ng W.-L."/>
            <person name="Kazmierczak K.M."/>
            <person name="Andrzejewski T.M."/>
            <person name="Davidsen T.M."/>
            <person name="Wayne K.J."/>
            <person name="Tettelin H."/>
            <person name="Glass J.I."/>
            <person name="Rusch D."/>
            <person name="Podicherti R."/>
            <person name="Tsui H.-C.T."/>
            <person name="Winkler M.E."/>
        </authorList>
    </citation>
    <scope>NUCLEOTIDE SEQUENCE</scope>
</reference>
<sequence length="89" mass="10150">MASGEITYKTLKQAKIAYAIAGWSIDLEEEDLVIVSKQKEMSHIIHAIVSILTGFLWAPIWIALILRKPEIRKVISFNEKTKTVNILDR</sequence>
<dbReference type="EMBL" id="UINC01067765">
    <property type="protein sequence ID" value="SVB99757.1"/>
    <property type="molecule type" value="Genomic_DNA"/>
</dbReference>
<dbReference type="AlphaFoldDB" id="A0A382IKL1"/>
<gene>
    <name evidence="2" type="ORF">METZ01_LOCUS252611</name>
</gene>
<accession>A0A382IKL1</accession>
<proteinExistence type="predicted"/>
<feature type="transmembrane region" description="Helical" evidence="1">
    <location>
        <begin position="44"/>
        <end position="66"/>
    </location>
</feature>
<evidence type="ECO:0000256" key="1">
    <source>
        <dbReference type="SAM" id="Phobius"/>
    </source>
</evidence>
<organism evidence="2">
    <name type="scientific">marine metagenome</name>
    <dbReference type="NCBI Taxonomy" id="408172"/>
    <lineage>
        <taxon>unclassified sequences</taxon>
        <taxon>metagenomes</taxon>
        <taxon>ecological metagenomes</taxon>
    </lineage>
</organism>
<keyword evidence="1" id="KW-1133">Transmembrane helix</keyword>
<name>A0A382IKL1_9ZZZZ</name>